<sequence length="241" mass="25120">MRETLILLPGWGLDGAVLQPLAEALGDELQVHVADLPALTSVSVPDWLDELDARLPGDCWLAGWSLGGMLAAALAARRGERCRGLIGLASNARFVSSDAWPQAMPADTYATFYEGCAHNAGATLRRFAMLCAQGSGDARGLARLLQANVLANEPSLLAGLQVLATLDNCTALATFAGPQLHLLAEQDALVPAAVADELLALLSAGEVDVLEGCGHAFVVEQPQALAGLLLEFIREASDGDA</sequence>
<protein>
    <submittedName>
        <fullName evidence="2">Alpha/beta fold hydrolase</fullName>
    </submittedName>
</protein>
<keyword evidence="2" id="KW-0378">Hydrolase</keyword>
<dbReference type="RefSeq" id="WP_012019925.1">
    <property type="nucleotide sequence ID" value="NZ_CP099397.1"/>
</dbReference>
<keyword evidence="3" id="KW-1185">Reference proteome</keyword>
<dbReference type="GO" id="GO:0016787">
    <property type="term" value="F:hydrolase activity"/>
    <property type="evidence" value="ECO:0007669"/>
    <property type="project" value="UniProtKB-KW"/>
</dbReference>
<dbReference type="GeneID" id="300083738"/>
<dbReference type="PANTHER" id="PTHR43194">
    <property type="entry name" value="HYDROLASE ALPHA/BETA FOLD FAMILY"/>
    <property type="match status" value="1"/>
</dbReference>
<dbReference type="PANTHER" id="PTHR43194:SF5">
    <property type="entry name" value="PIMELOYL-[ACYL-CARRIER PROTEIN] METHYL ESTER ESTERASE"/>
    <property type="match status" value="1"/>
</dbReference>
<reference evidence="2" key="1">
    <citation type="submission" date="2022-06" db="EMBL/GenBank/DDBJ databases">
        <title>Complete genome of Pseudomonas hydrolytica DSWY01T.</title>
        <authorList>
            <person name="Jung J."/>
            <person name="Jeon C.O."/>
        </authorList>
    </citation>
    <scope>NUCLEOTIDE SEQUENCE</scope>
    <source>
        <strain evidence="2">DSWY01</strain>
    </source>
</reference>
<dbReference type="InterPro" id="IPR000073">
    <property type="entry name" value="AB_hydrolase_1"/>
</dbReference>
<accession>A0ABY5A633</accession>
<dbReference type="InterPro" id="IPR050228">
    <property type="entry name" value="Carboxylesterase_BioH"/>
</dbReference>
<gene>
    <name evidence="2" type="ORF">L1F06_022195</name>
</gene>
<dbReference type="EMBL" id="CP099397">
    <property type="protein sequence ID" value="USR39337.1"/>
    <property type="molecule type" value="Genomic_DNA"/>
</dbReference>
<dbReference type="Pfam" id="PF12697">
    <property type="entry name" value="Abhydrolase_6"/>
    <property type="match status" value="1"/>
</dbReference>
<dbReference type="SUPFAM" id="SSF53474">
    <property type="entry name" value="alpha/beta-Hydrolases"/>
    <property type="match status" value="1"/>
</dbReference>
<organism evidence="2 3">
    <name type="scientific">Ectopseudomonas hydrolytica</name>
    <dbReference type="NCBI Taxonomy" id="2493633"/>
    <lineage>
        <taxon>Bacteria</taxon>
        <taxon>Pseudomonadati</taxon>
        <taxon>Pseudomonadota</taxon>
        <taxon>Gammaproteobacteria</taxon>
        <taxon>Pseudomonadales</taxon>
        <taxon>Pseudomonadaceae</taxon>
        <taxon>Ectopseudomonas</taxon>
    </lineage>
</organism>
<proteinExistence type="predicted"/>
<feature type="domain" description="AB hydrolase-1" evidence="1">
    <location>
        <begin position="5"/>
        <end position="226"/>
    </location>
</feature>
<dbReference type="Gene3D" id="3.40.50.1820">
    <property type="entry name" value="alpha/beta hydrolase"/>
    <property type="match status" value="1"/>
</dbReference>
<dbReference type="InterPro" id="IPR029058">
    <property type="entry name" value="AB_hydrolase_fold"/>
</dbReference>
<evidence type="ECO:0000313" key="3">
    <source>
        <dbReference type="Proteomes" id="UP001054897"/>
    </source>
</evidence>
<dbReference type="Proteomes" id="UP001054897">
    <property type="component" value="Chromosome"/>
</dbReference>
<evidence type="ECO:0000259" key="1">
    <source>
        <dbReference type="Pfam" id="PF12697"/>
    </source>
</evidence>
<evidence type="ECO:0000313" key="2">
    <source>
        <dbReference type="EMBL" id="USR39337.1"/>
    </source>
</evidence>
<name>A0ABY5A633_9GAMM</name>